<organism evidence="6 7">
    <name type="scientific">Microlunatus parietis</name>
    <dbReference type="NCBI Taxonomy" id="682979"/>
    <lineage>
        <taxon>Bacteria</taxon>
        <taxon>Bacillati</taxon>
        <taxon>Actinomycetota</taxon>
        <taxon>Actinomycetes</taxon>
        <taxon>Propionibacteriales</taxon>
        <taxon>Propionibacteriaceae</taxon>
        <taxon>Microlunatus</taxon>
    </lineage>
</organism>
<dbReference type="RefSeq" id="WP_179754385.1">
    <property type="nucleotide sequence ID" value="NZ_JACCBU010000001.1"/>
</dbReference>
<dbReference type="Pfam" id="PF13564">
    <property type="entry name" value="DoxX_2"/>
    <property type="match status" value="1"/>
</dbReference>
<keyword evidence="3 5" id="KW-1133">Transmembrane helix</keyword>
<accession>A0A7Y9IA31</accession>
<dbReference type="Proteomes" id="UP000569914">
    <property type="component" value="Unassembled WGS sequence"/>
</dbReference>
<evidence type="ECO:0008006" key="8">
    <source>
        <dbReference type="Google" id="ProtNLM"/>
    </source>
</evidence>
<dbReference type="AlphaFoldDB" id="A0A7Y9IA31"/>
<keyword evidence="2 5" id="KW-0812">Transmembrane</keyword>
<keyword evidence="7" id="KW-1185">Reference proteome</keyword>
<comment type="subcellular location">
    <subcellularLocation>
        <location evidence="1">Membrane</location>
        <topology evidence="1">Multi-pass membrane protein</topology>
    </subcellularLocation>
</comment>
<proteinExistence type="predicted"/>
<dbReference type="InterPro" id="IPR032808">
    <property type="entry name" value="DoxX"/>
</dbReference>
<evidence type="ECO:0000313" key="6">
    <source>
        <dbReference type="EMBL" id="NYE73121.1"/>
    </source>
</evidence>
<feature type="transmembrane region" description="Helical" evidence="5">
    <location>
        <begin position="50"/>
        <end position="71"/>
    </location>
</feature>
<evidence type="ECO:0000256" key="4">
    <source>
        <dbReference type="ARBA" id="ARBA00023136"/>
    </source>
</evidence>
<feature type="transmembrane region" description="Helical" evidence="5">
    <location>
        <begin position="12"/>
        <end position="30"/>
    </location>
</feature>
<comment type="caution">
    <text evidence="6">The sequence shown here is derived from an EMBL/GenBank/DDBJ whole genome shotgun (WGS) entry which is preliminary data.</text>
</comment>
<evidence type="ECO:0000256" key="2">
    <source>
        <dbReference type="ARBA" id="ARBA00022692"/>
    </source>
</evidence>
<evidence type="ECO:0000256" key="1">
    <source>
        <dbReference type="ARBA" id="ARBA00004141"/>
    </source>
</evidence>
<keyword evidence="4 5" id="KW-0472">Membrane</keyword>
<reference evidence="6 7" key="1">
    <citation type="submission" date="2020-07" db="EMBL/GenBank/DDBJ databases">
        <title>Sequencing the genomes of 1000 actinobacteria strains.</title>
        <authorList>
            <person name="Klenk H.-P."/>
        </authorList>
    </citation>
    <scope>NUCLEOTIDE SEQUENCE [LARGE SCALE GENOMIC DNA]</scope>
    <source>
        <strain evidence="6 7">DSM 22083</strain>
    </source>
</reference>
<feature type="transmembrane region" description="Helical" evidence="5">
    <location>
        <begin position="78"/>
        <end position="100"/>
    </location>
</feature>
<name>A0A7Y9IA31_9ACTN</name>
<protein>
    <recommendedName>
        <fullName evidence="8">DoxX-like family protein</fullName>
    </recommendedName>
</protein>
<dbReference type="GO" id="GO:0016020">
    <property type="term" value="C:membrane"/>
    <property type="evidence" value="ECO:0007669"/>
    <property type="project" value="UniProtKB-SubCell"/>
</dbReference>
<gene>
    <name evidence="6" type="ORF">BKA15_004450</name>
</gene>
<sequence>MNVFANKPGTKIAVWIVSALLAAFFVFVGSSKALMAWEVLEAASMGIPVILLKIAGFAELFGAVGLIVPALTRIAPVLTPIAAAGLAVTMIGATGVEIALGRPVTAVEAAVAGVLAAFVAIVRFAGLRATTPRRVPEIGTRHGVSAGAA</sequence>
<evidence type="ECO:0000313" key="7">
    <source>
        <dbReference type="Proteomes" id="UP000569914"/>
    </source>
</evidence>
<dbReference type="EMBL" id="JACCBU010000001">
    <property type="protein sequence ID" value="NYE73121.1"/>
    <property type="molecule type" value="Genomic_DNA"/>
</dbReference>
<evidence type="ECO:0000256" key="5">
    <source>
        <dbReference type="SAM" id="Phobius"/>
    </source>
</evidence>
<feature type="transmembrane region" description="Helical" evidence="5">
    <location>
        <begin position="106"/>
        <end position="125"/>
    </location>
</feature>
<evidence type="ECO:0000256" key="3">
    <source>
        <dbReference type="ARBA" id="ARBA00022989"/>
    </source>
</evidence>